<comment type="caution">
    <text evidence="1">The sequence shown here is derived from an EMBL/GenBank/DDBJ whole genome shotgun (WGS) entry which is preliminary data.</text>
</comment>
<dbReference type="EMBL" id="JACJIQ010000012">
    <property type="protein sequence ID" value="MBA9078321.1"/>
    <property type="molecule type" value="Genomic_DNA"/>
</dbReference>
<protein>
    <submittedName>
        <fullName evidence="1">Uncharacterized protein</fullName>
    </submittedName>
</protein>
<gene>
    <name evidence="1" type="ORF">FHS90_003047</name>
</gene>
<proteinExistence type="predicted"/>
<keyword evidence="2" id="KW-1185">Reference proteome</keyword>
<dbReference type="Proteomes" id="UP000563094">
    <property type="component" value="Unassembled WGS sequence"/>
</dbReference>
<sequence length="188" mass="21786">MNYFNPDIPLLENPKGLDAAIQQIQQELKARLPWLQKSFARARLMPDQQLGGAVPKVYAAKGEYYCVLPNDNLRSYSFFQVLGPERVQEYDHTATNRFGVRVAIVFYLNLKKVNPAKDYVYTGELKNEVMQVLKRCSDFELESIQDEKVRDIFEGYTVPKEKEPLLMYPFAAMRFVGNLNYTEDLQPC</sequence>
<reference evidence="1 2" key="1">
    <citation type="submission" date="2020-08" db="EMBL/GenBank/DDBJ databases">
        <title>Genomic Encyclopedia of Type Strains, Phase IV (KMG-IV): sequencing the most valuable type-strain genomes for metagenomic binning, comparative biology and taxonomic classification.</title>
        <authorList>
            <person name="Goeker M."/>
        </authorList>
    </citation>
    <scope>NUCLEOTIDE SEQUENCE [LARGE SCALE GENOMIC DNA]</scope>
    <source>
        <strain evidence="1 2">DSM 29854</strain>
    </source>
</reference>
<name>A0A839GX74_9BACT</name>
<evidence type="ECO:0000313" key="2">
    <source>
        <dbReference type="Proteomes" id="UP000563094"/>
    </source>
</evidence>
<accession>A0A839GX74</accession>
<organism evidence="1 2">
    <name type="scientific">Rufibacter quisquiliarum</name>
    <dbReference type="NCBI Taxonomy" id="1549639"/>
    <lineage>
        <taxon>Bacteria</taxon>
        <taxon>Pseudomonadati</taxon>
        <taxon>Bacteroidota</taxon>
        <taxon>Cytophagia</taxon>
        <taxon>Cytophagales</taxon>
        <taxon>Hymenobacteraceae</taxon>
        <taxon>Rufibacter</taxon>
    </lineage>
</organism>
<dbReference type="AlphaFoldDB" id="A0A839GX74"/>
<dbReference type="RefSeq" id="WP_182513582.1">
    <property type="nucleotide sequence ID" value="NZ_JACJIQ010000012.1"/>
</dbReference>
<evidence type="ECO:0000313" key="1">
    <source>
        <dbReference type="EMBL" id="MBA9078321.1"/>
    </source>
</evidence>